<gene>
    <name evidence="2" type="ORF">BCR43DRAFT_71557</name>
</gene>
<keyword evidence="3" id="KW-1185">Reference proteome</keyword>
<dbReference type="Gene3D" id="3.40.50.1010">
    <property type="entry name" value="5'-nuclease"/>
    <property type="match status" value="1"/>
</dbReference>
<evidence type="ECO:0000313" key="3">
    <source>
        <dbReference type="Proteomes" id="UP000242180"/>
    </source>
</evidence>
<sequence>MLPKYQCRAYDTNNLAPLSFRVADQEADAQVVHLVDTWAGVPAILSHDGDRFCYGGPPDCMRTLNVQWEKQNLLSRTTTKRRLLIKLGLQHEEKNSDDKAEMRLRS</sequence>
<organism evidence="2 3">
    <name type="scientific">Syncephalastrum racemosum</name>
    <name type="common">Filamentous fungus</name>
    <dbReference type="NCBI Taxonomy" id="13706"/>
    <lineage>
        <taxon>Eukaryota</taxon>
        <taxon>Fungi</taxon>
        <taxon>Fungi incertae sedis</taxon>
        <taxon>Mucoromycota</taxon>
        <taxon>Mucoromycotina</taxon>
        <taxon>Mucoromycetes</taxon>
        <taxon>Mucorales</taxon>
        <taxon>Syncephalastraceae</taxon>
        <taxon>Syncephalastrum</taxon>
    </lineage>
</organism>
<name>A0A1X2H205_SYNRA</name>
<reference evidence="2 3" key="1">
    <citation type="submission" date="2016-07" db="EMBL/GenBank/DDBJ databases">
        <title>Pervasive Adenine N6-methylation of Active Genes in Fungi.</title>
        <authorList>
            <consortium name="DOE Joint Genome Institute"/>
            <person name="Mondo S.J."/>
            <person name="Dannebaum R.O."/>
            <person name="Kuo R.C."/>
            <person name="Labutti K."/>
            <person name="Haridas S."/>
            <person name="Kuo A."/>
            <person name="Salamov A."/>
            <person name="Ahrendt S.R."/>
            <person name="Lipzen A."/>
            <person name="Sullivan W."/>
            <person name="Andreopoulos W.B."/>
            <person name="Clum A."/>
            <person name="Lindquist E."/>
            <person name="Daum C."/>
            <person name="Ramamoorthy G.K."/>
            <person name="Gryganskyi A."/>
            <person name="Culley D."/>
            <person name="Magnuson J.K."/>
            <person name="James T.Y."/>
            <person name="O'Malley M.A."/>
            <person name="Stajich J.E."/>
            <person name="Spatafora J.W."/>
            <person name="Visel A."/>
            <person name="Grigoriev I.V."/>
        </authorList>
    </citation>
    <scope>NUCLEOTIDE SEQUENCE [LARGE SCALE GENOMIC DNA]</scope>
    <source>
        <strain evidence="2 3">NRRL 2496</strain>
    </source>
</reference>
<dbReference type="AlphaFoldDB" id="A0A1X2H205"/>
<dbReference type="Proteomes" id="UP000242180">
    <property type="component" value="Unassembled WGS sequence"/>
</dbReference>
<dbReference type="InParanoid" id="A0A1X2H205"/>
<dbReference type="InterPro" id="IPR029060">
    <property type="entry name" value="PIN-like_dom_sf"/>
</dbReference>
<dbReference type="Pfam" id="PF00867">
    <property type="entry name" value="XPG_I"/>
    <property type="match status" value="1"/>
</dbReference>
<evidence type="ECO:0000313" key="2">
    <source>
        <dbReference type="EMBL" id="ORY91823.1"/>
    </source>
</evidence>
<proteinExistence type="predicted"/>
<dbReference type="EMBL" id="MCGN01000010">
    <property type="protein sequence ID" value="ORY91823.1"/>
    <property type="molecule type" value="Genomic_DNA"/>
</dbReference>
<evidence type="ECO:0000259" key="1">
    <source>
        <dbReference type="Pfam" id="PF00867"/>
    </source>
</evidence>
<accession>A0A1X2H205</accession>
<dbReference type="InterPro" id="IPR006086">
    <property type="entry name" value="XPG-I_dom"/>
</dbReference>
<dbReference type="SUPFAM" id="SSF88723">
    <property type="entry name" value="PIN domain-like"/>
    <property type="match status" value="1"/>
</dbReference>
<protein>
    <recommendedName>
        <fullName evidence="1">XPG-I domain-containing protein</fullName>
    </recommendedName>
</protein>
<feature type="domain" description="XPG-I" evidence="1">
    <location>
        <begin position="22"/>
        <end position="92"/>
    </location>
</feature>
<comment type="caution">
    <text evidence="2">The sequence shown here is derived from an EMBL/GenBank/DDBJ whole genome shotgun (WGS) entry which is preliminary data.</text>
</comment>